<dbReference type="AlphaFoldDB" id="A0A1L7I2V1"/>
<gene>
    <name evidence="2" type="ORF">GRFL_0810</name>
</gene>
<feature type="domain" description="DUF7033" evidence="1">
    <location>
        <begin position="95"/>
        <end position="183"/>
    </location>
</feature>
<protein>
    <recommendedName>
        <fullName evidence="1">DUF7033 domain-containing protein</fullName>
    </recommendedName>
</protein>
<dbReference type="InterPro" id="IPR054297">
    <property type="entry name" value="DUF7033"/>
</dbReference>
<reference evidence="2 3" key="1">
    <citation type="submission" date="2016-07" db="EMBL/GenBank/DDBJ databases">
        <title>Multi-omics approach to identify versatile polysaccharide utilization systems of a marine flavobacterium Gramella flava.</title>
        <authorList>
            <person name="Tang K."/>
        </authorList>
    </citation>
    <scope>NUCLEOTIDE SEQUENCE [LARGE SCALE GENOMIC DNA]</scope>
    <source>
        <strain evidence="2 3">JLT2011</strain>
    </source>
</reference>
<keyword evidence="3" id="KW-1185">Reference proteome</keyword>
<organism evidence="2 3">
    <name type="scientific">Christiangramia flava JLT2011</name>
    <dbReference type="NCBI Taxonomy" id="1229726"/>
    <lineage>
        <taxon>Bacteria</taxon>
        <taxon>Pseudomonadati</taxon>
        <taxon>Bacteroidota</taxon>
        <taxon>Flavobacteriia</taxon>
        <taxon>Flavobacteriales</taxon>
        <taxon>Flavobacteriaceae</taxon>
        <taxon>Christiangramia</taxon>
    </lineage>
</organism>
<proteinExistence type="predicted"/>
<dbReference type="EMBL" id="CP016359">
    <property type="protein sequence ID" value="APU67534.1"/>
    <property type="molecule type" value="Genomic_DNA"/>
</dbReference>
<dbReference type="OrthoDB" id="5573484at2"/>
<dbReference type="RefSeq" id="WP_083643399.1">
    <property type="nucleotide sequence ID" value="NZ_AMRU01000003.1"/>
</dbReference>
<accession>A0A1L7I2V1</accession>
<dbReference type="Pfam" id="PF23019">
    <property type="entry name" value="DUF7033"/>
    <property type="match status" value="1"/>
</dbReference>
<sequence length="429" mass="50496">MLLIYTQKVTPRILYTFKHICTHLLGIPIKFTSKIEEFIAHDGPKMSYGKQPMGNEFFIQKVDLLMEQGFSDFEIKVLPWEDTVCFFAVQDASELPFDIFAASFYLLSRYEEYLPHVKDSAGRFPPAESLAAQESFLHQPVVDIWALKFRNILLERFPDLEWKERRFNPNSIISVEHTFIFRNKGFLRSFIGLHKDLLKLDFQKVIDRIQVWLRVKEDPHAVFDDLTRLIKEYRLGMLFMFQLSDFSVHDRNISYNRITHRAVIKSVADYARVGLLMGYYAMDEIKTLRREKLRMEEIVHSPLEHAMNSRFNLQLPDYYNNLTELEINHDYSMGYPDMAGFRAGTCNPYLFYDINMEVTTPLKLHPYAFHSSVADLVPKGKLREDLTRMLAEVREVGGDFYAVFKNQDFSEYAESKFYYSLLNQVYGLE</sequence>
<dbReference type="KEGG" id="gfl:GRFL_0810"/>
<evidence type="ECO:0000313" key="3">
    <source>
        <dbReference type="Proteomes" id="UP000186230"/>
    </source>
</evidence>
<dbReference type="STRING" id="1229726.GRFL_0810"/>
<name>A0A1L7I2V1_9FLAO</name>
<evidence type="ECO:0000259" key="1">
    <source>
        <dbReference type="Pfam" id="PF23019"/>
    </source>
</evidence>
<dbReference type="Proteomes" id="UP000186230">
    <property type="component" value="Chromosome"/>
</dbReference>
<evidence type="ECO:0000313" key="2">
    <source>
        <dbReference type="EMBL" id="APU67534.1"/>
    </source>
</evidence>